<dbReference type="EMBL" id="MNAD01000743">
    <property type="protein sequence ID" value="OJT10736.1"/>
    <property type="molecule type" value="Genomic_DNA"/>
</dbReference>
<dbReference type="OrthoDB" id="2559662at2759"/>
<dbReference type="CDD" id="cd11296">
    <property type="entry name" value="O-FucT_like"/>
    <property type="match status" value="1"/>
</dbReference>
<dbReference type="AlphaFoldDB" id="A0A1M2VT50"/>
<sequence length="222" mass="25272">MFTHFGWSPLVELAFDNNHDLFVPSSVVIPHLSSMSHTTNAERYTPISGLMVLHVRKGDYATHCRTLAMWSEDFVSVDAFPDLMDPFTVPPHTEYGNNTPENVEIYRKRCLPTIQEITAKVAQVRATSAARGVRRLYIMTNGRPEYLRDLKDALWTLGGWEMIASSRDLVLNWEQKYVSQAVDMLVAQRAQILLGNGFSTLTSNAVMMRLANDFPIESTRFW</sequence>
<keyword evidence="2" id="KW-1185">Reference proteome</keyword>
<dbReference type="Gene3D" id="3.40.50.11350">
    <property type="match status" value="1"/>
</dbReference>
<gene>
    <name evidence="1" type="ORF">TRAPUB_12768</name>
</gene>
<dbReference type="Proteomes" id="UP000184267">
    <property type="component" value="Unassembled WGS sequence"/>
</dbReference>
<proteinExistence type="predicted"/>
<comment type="caution">
    <text evidence="1">The sequence shown here is derived from an EMBL/GenBank/DDBJ whole genome shotgun (WGS) entry which is preliminary data.</text>
</comment>
<name>A0A1M2VT50_TRAPU</name>
<protein>
    <submittedName>
        <fullName evidence="1">Uncharacterized protein</fullName>
    </submittedName>
</protein>
<evidence type="ECO:0000313" key="2">
    <source>
        <dbReference type="Proteomes" id="UP000184267"/>
    </source>
</evidence>
<accession>A0A1M2VT50</accession>
<dbReference type="OMA" id="MMRLAND"/>
<evidence type="ECO:0000313" key="1">
    <source>
        <dbReference type="EMBL" id="OJT10736.1"/>
    </source>
</evidence>
<organism evidence="1 2">
    <name type="scientific">Trametes pubescens</name>
    <name type="common">White-rot fungus</name>
    <dbReference type="NCBI Taxonomy" id="154538"/>
    <lineage>
        <taxon>Eukaryota</taxon>
        <taxon>Fungi</taxon>
        <taxon>Dikarya</taxon>
        <taxon>Basidiomycota</taxon>
        <taxon>Agaricomycotina</taxon>
        <taxon>Agaricomycetes</taxon>
        <taxon>Polyporales</taxon>
        <taxon>Polyporaceae</taxon>
        <taxon>Trametes</taxon>
    </lineage>
</organism>
<reference evidence="1 2" key="1">
    <citation type="submission" date="2016-10" db="EMBL/GenBank/DDBJ databases">
        <title>Genome sequence of the basidiomycete white-rot fungus Trametes pubescens.</title>
        <authorList>
            <person name="Makela M.R."/>
            <person name="Granchi Z."/>
            <person name="Peng M."/>
            <person name="De Vries R.P."/>
            <person name="Grigoriev I."/>
            <person name="Riley R."/>
            <person name="Hilden K."/>
        </authorList>
    </citation>
    <scope>NUCLEOTIDE SEQUENCE [LARGE SCALE GENOMIC DNA]</scope>
    <source>
        <strain evidence="1 2">FBCC735</strain>
    </source>
</reference>